<feature type="domain" description="Dynein heavy chain hydrolytic ATP-binding dynein motor region" evidence="3">
    <location>
        <begin position="1078"/>
        <end position="1353"/>
    </location>
</feature>
<name>A0A7J6R435_PEROL</name>
<comment type="caution">
    <text evidence="4">The sequence shown here is derived from an EMBL/GenBank/DDBJ whole genome shotgun (WGS) entry which is preliminary data.</text>
</comment>
<dbReference type="SUPFAM" id="SSF52540">
    <property type="entry name" value="P-loop containing nucleoside triphosphate hydrolases"/>
    <property type="match status" value="2"/>
</dbReference>
<dbReference type="Gene3D" id="3.40.50.300">
    <property type="entry name" value="P-loop containing nucleotide triphosphate hydrolases"/>
    <property type="match status" value="3"/>
</dbReference>
<dbReference type="PANTHER" id="PTHR45703:SF1">
    <property type="entry name" value="DYNEINS HEAVY CHAIN"/>
    <property type="match status" value="1"/>
</dbReference>
<dbReference type="GO" id="GO:0005524">
    <property type="term" value="F:ATP binding"/>
    <property type="evidence" value="ECO:0007669"/>
    <property type="project" value="InterPro"/>
</dbReference>
<proteinExistence type="predicted"/>
<feature type="region of interest" description="Disordered" evidence="1">
    <location>
        <begin position="2019"/>
        <end position="2040"/>
    </location>
</feature>
<evidence type="ECO:0000256" key="1">
    <source>
        <dbReference type="SAM" id="MobiDB-lite"/>
    </source>
</evidence>
<dbReference type="Proteomes" id="UP000574390">
    <property type="component" value="Unassembled WGS sequence"/>
</dbReference>
<dbReference type="Gene3D" id="1.20.58.1120">
    <property type="match status" value="1"/>
</dbReference>
<dbReference type="InterPro" id="IPR027417">
    <property type="entry name" value="P-loop_NTPase"/>
</dbReference>
<dbReference type="GO" id="GO:0007018">
    <property type="term" value="P:microtubule-based movement"/>
    <property type="evidence" value="ECO:0007669"/>
    <property type="project" value="InterPro"/>
</dbReference>
<organism evidence="4 5">
    <name type="scientific">Perkinsus olseni</name>
    <name type="common">Perkinsus atlanticus</name>
    <dbReference type="NCBI Taxonomy" id="32597"/>
    <lineage>
        <taxon>Eukaryota</taxon>
        <taxon>Sar</taxon>
        <taxon>Alveolata</taxon>
        <taxon>Perkinsozoa</taxon>
        <taxon>Perkinsea</taxon>
        <taxon>Perkinsida</taxon>
        <taxon>Perkinsidae</taxon>
        <taxon>Perkinsus</taxon>
    </lineage>
</organism>
<evidence type="ECO:0000313" key="4">
    <source>
        <dbReference type="EMBL" id="KAF4715091.1"/>
    </source>
</evidence>
<evidence type="ECO:0008006" key="6">
    <source>
        <dbReference type="Google" id="ProtNLM"/>
    </source>
</evidence>
<protein>
    <recommendedName>
        <fullName evidence="6">Dynein heavy chain 10, axonemal</fullName>
    </recommendedName>
</protein>
<evidence type="ECO:0000259" key="3">
    <source>
        <dbReference type="Pfam" id="PF12774"/>
    </source>
</evidence>
<accession>A0A7J6R435</accession>
<reference evidence="4 5" key="1">
    <citation type="submission" date="2020-04" db="EMBL/GenBank/DDBJ databases">
        <title>Perkinsus olseni comparative genomics.</title>
        <authorList>
            <person name="Bogema D.R."/>
        </authorList>
    </citation>
    <scope>NUCLEOTIDE SEQUENCE [LARGE SCALE GENOMIC DNA]</scope>
    <source>
        <strain evidence="4">ATCC PRA-205</strain>
    </source>
</reference>
<dbReference type="InterPro" id="IPR042222">
    <property type="entry name" value="Dynein_2_N"/>
</dbReference>
<feature type="compositionally biased region" description="Acidic residues" evidence="1">
    <location>
        <begin position="202"/>
        <end position="216"/>
    </location>
</feature>
<dbReference type="Pfam" id="PF08393">
    <property type="entry name" value="DHC_N2"/>
    <property type="match status" value="1"/>
</dbReference>
<dbReference type="InterPro" id="IPR013602">
    <property type="entry name" value="Dynein_heavy_linker"/>
</dbReference>
<feature type="domain" description="Dynein heavy chain linker" evidence="2">
    <location>
        <begin position="526"/>
        <end position="945"/>
    </location>
</feature>
<feature type="non-terminal residue" evidence="4">
    <location>
        <position position="1"/>
    </location>
</feature>
<dbReference type="Gene3D" id="1.20.140.100">
    <property type="entry name" value="Dynein heavy chain, N-terminal domain 2"/>
    <property type="match status" value="1"/>
</dbReference>
<dbReference type="PANTHER" id="PTHR45703">
    <property type="entry name" value="DYNEIN HEAVY CHAIN"/>
    <property type="match status" value="1"/>
</dbReference>
<dbReference type="InterPro" id="IPR026983">
    <property type="entry name" value="DHC"/>
</dbReference>
<dbReference type="EMBL" id="JABANM010025114">
    <property type="protein sequence ID" value="KAF4715091.1"/>
    <property type="molecule type" value="Genomic_DNA"/>
</dbReference>
<dbReference type="GO" id="GO:0051959">
    <property type="term" value="F:dynein light intermediate chain binding"/>
    <property type="evidence" value="ECO:0007669"/>
    <property type="project" value="InterPro"/>
</dbReference>
<dbReference type="GO" id="GO:0045505">
    <property type="term" value="F:dynein intermediate chain binding"/>
    <property type="evidence" value="ECO:0007669"/>
    <property type="project" value="InterPro"/>
</dbReference>
<feature type="region of interest" description="Disordered" evidence="1">
    <location>
        <begin position="186"/>
        <end position="216"/>
    </location>
</feature>
<evidence type="ECO:0000259" key="2">
    <source>
        <dbReference type="Pfam" id="PF08393"/>
    </source>
</evidence>
<dbReference type="Gene3D" id="1.10.287.2620">
    <property type="match status" value="1"/>
</dbReference>
<dbReference type="InterPro" id="IPR035699">
    <property type="entry name" value="AAA_6"/>
</dbReference>
<dbReference type="Pfam" id="PF12774">
    <property type="entry name" value="AAA_6"/>
    <property type="match status" value="1"/>
</dbReference>
<sequence length="2281" mass="249759">LQRLWAESYAAVTLNDLAGKEPVRVETFLEYQSSTRDEGRRVLEDAWMSAVIDIISLDRALIELLEGSNDETKRRKLGVLTAVLSSHVRRLVEASAEEYIKYVMQHSSPVCGGVPVVTPERAAWELHARQRDLCGTLGGPLPIPRAFLELRLIAEGSAIAFTTELDKVPRRLAKILPSMVSAVRGLPRPEGKLPTKPKESSEADSEGESTNELSEDAPMVEEVGELWYVDEEEPLILEGMRAIEESVTVCAENAEGIARLYEGYIDLLTEEDRAPQFMVRVLDTNDRGAFSKKIRDLTSAEAFMLDHCPSVLDLQLFRIDSRRLQESLVAAVRAGKEAMREAVVERNKERCIHVLKRLEELAVKLRKPASTEAQLAALERTLEGLKEEGLEAMFEEFQECLRWQDALFDLDLIVGPEELSLVYETAVWLRKIERLCSEREDGLLKEREALEEKFSATRKKFEGRLEGVCNAVDRVKELGTLRLAEENLGRVAAAREKIDGAVREAARVNEKEGHLGLPVSPFEMLKQAVAGLEACEKLWGLAFAFNRDHQQWTRGPLFYQEPKLIDEASSRMLDLAAQLESFFAKDTPPRGVVAAMKSQLEEFRESLPLIRVLCWKGLVARHWEEISDVVGFHMEPDPTFTLSRILDMDVGKHVPALMAIGARAAVESRIAEALKDLKGQAAELTLKATRFGWTSLFVSCDVGCGLQVLSPDSTRALRGALADHLLRLDGEIMKVAGATEVPGLSELKGRRERTLAAGVIIDMWEETEREWKALRYVLDGKGPDAGLPGFEDVHFQCFGEVDEHWRELMMRVHDSPLTVEDLLKSGNTVADELRNVSKKLELLSPALEEYMEAKRHQCPRLFFLYGDSEMLNWLGSRQEDPTMGQHVWKLFGGAEGLWVDEGRVRGMEAAGGSRLEFEERVEDNGDAAGFAGGMERAMQSSLRSAVLRVCRGKPVAHLGEDIPREPLQVVECSSEIYWAAHIEGLLRAEELGPLRDYCGRLAEALGTVVTSIRNGTASQAGQQRRLESLAVMTVQHHDVVERLCSTGEGRDFSWQSQLKYGIDEEGKVWVETLGFRQPPESGKGALVRGLSRALGRPLLELVCSEQMSFGLIERVLNGMAGGGALCLITDADKLTGEVLSGLFDALHRVCSAVSCGESELVRSGRSLPLMTTFGYFLTVGDQRSFAQWRRKTCHLLRPLSRVEPDILTVAEIGLRMAGYSRLPWELSRRLSIVLRASEHLMGSGGSRSCCVALLKRILERLPSQEKASTGLQGEVVRALEGVLVPRLRYAGDAELVKSLAQKLLAGSTVECSSVVAEPDVSQHSFHSKAVELSDMLANSRGALVTGPPCSGKSTMIAAAAASSGLSSSAVFTVCAGAYSDLEILGSSAGSSVRGEGLVTSLLRDHDEGPLWIVLDGCPESAVESLMLVLENGSLTLQLGDRIRVNPGARVVFEVPDLGLLSPALVGRCAMVALGDELPWAMVLDGWCPEGGDTDDVVEVREGVRRFVLGLEAAQSSEDGGILDRIPLRLVAKNSCKLAWALLAEARSSTSNDAADQQRMPLEGCGQRTVMYAALWSVCSFLGPALEDWHRVERIGLSSVSDASMEAIYGEVISRILSGGSSESAATLRGSTGLESVSNVIKVYREQTGPLSKSMWRYELGRTLEACSLVKGQALIREIRDDILCGADGTSDVLESLLPEQEAITAAVEGKLETFGSVTELLEYLRRKLAGTAMSSFALWPDMVRTIARLSCVLTRANGHVTLLGMQPGIVGEGVVVRLTCFLAGVQLQELDASDLAENVCLEEAAAVCSTEVVVMIRNSNALTDGALQSISRLMSMGRMSRSTGNDHGAQDEARTGSVHVVLCVEAAESGPLEAWSRRFPEILKTCVRLRQKTWTEDIRRTVLRAKLEAAAEQFDELNMGKIIEAFLAVAEDDRHLMTLLECFSRLFQRRKDTLEEMLADTRGCCDRLECIVQWVKGTRELFAGGLQPHAFDLLTDRVHAVEGSVGTAVAADAAENARPSLEAAEAGRAPSEDALAGPRGGLERANRLTEALESARTAVWEPQRSFAEDKLVALAGDALLTALLLTSLDENEAARRVDGMKRCKAIMERLDIPYDQDYSLARFTSREIYGVRKDNPMYSGLLRAAVVEYMVKSGTERVLIAELHGRARTSQWEGDSVVAVSATSRELEAPLKQGVASGANILVTNVGERVGSVVQELRSLDTLAEEGGDGTTAWRVYIVIDGASRPGDVAGCVGDGRSAVDVSLDQAAICSWLLHAHMQCV</sequence>
<feature type="compositionally biased region" description="Basic and acidic residues" evidence="1">
    <location>
        <begin position="187"/>
        <end position="201"/>
    </location>
</feature>
<evidence type="ECO:0000313" key="5">
    <source>
        <dbReference type="Proteomes" id="UP000574390"/>
    </source>
</evidence>
<gene>
    <name evidence="4" type="ORF">FOZ62_002676</name>
</gene>
<dbReference type="GO" id="GO:0030286">
    <property type="term" value="C:dynein complex"/>
    <property type="evidence" value="ECO:0007669"/>
    <property type="project" value="InterPro"/>
</dbReference>